<evidence type="ECO:0000313" key="2">
    <source>
        <dbReference type="Proteomes" id="UP000016936"/>
    </source>
</evidence>
<dbReference type="Gene3D" id="3.90.110.10">
    <property type="entry name" value="Lactate dehydrogenase/glycoside hydrolase, family 4, C-terminal"/>
    <property type="match status" value="1"/>
</dbReference>
<dbReference type="GO" id="GO:0016616">
    <property type="term" value="F:oxidoreductase activity, acting on the CH-OH group of donors, NAD or NADP as acceptor"/>
    <property type="evidence" value="ECO:0007669"/>
    <property type="project" value="InterPro"/>
</dbReference>
<dbReference type="Proteomes" id="UP000016936">
    <property type="component" value="Unassembled WGS sequence"/>
</dbReference>
<dbReference type="STRING" id="701091.M2UT80"/>
<gene>
    <name evidence="1" type="ORF">COCHEDRAFT_1021818</name>
</gene>
<reference evidence="2" key="2">
    <citation type="journal article" date="2013" name="PLoS Genet.">
        <title>Comparative genome structure, secondary metabolite, and effector coding capacity across Cochliobolus pathogens.</title>
        <authorList>
            <person name="Condon B.J."/>
            <person name="Leng Y."/>
            <person name="Wu D."/>
            <person name="Bushley K.E."/>
            <person name="Ohm R.A."/>
            <person name="Otillar R."/>
            <person name="Martin J."/>
            <person name="Schackwitz W."/>
            <person name="Grimwood J."/>
            <person name="MohdZainudin N."/>
            <person name="Xue C."/>
            <person name="Wang R."/>
            <person name="Manning V.A."/>
            <person name="Dhillon B."/>
            <person name="Tu Z.J."/>
            <person name="Steffenson B.J."/>
            <person name="Salamov A."/>
            <person name="Sun H."/>
            <person name="Lowry S."/>
            <person name="LaButti K."/>
            <person name="Han J."/>
            <person name="Copeland A."/>
            <person name="Lindquist E."/>
            <person name="Barry K."/>
            <person name="Schmutz J."/>
            <person name="Baker S.E."/>
            <person name="Ciuffetti L.M."/>
            <person name="Grigoriev I.V."/>
            <person name="Zhong S."/>
            <person name="Turgeon B.G."/>
        </authorList>
    </citation>
    <scope>NUCLEOTIDE SEQUENCE [LARGE SCALE GENOMIC DNA]</scope>
    <source>
        <strain evidence="2">C5 / ATCC 48332 / race O</strain>
    </source>
</reference>
<sequence>MPAVIGRKGIIRAMPIQLDEKEQAQLEACAKGLRRVIEGAEKEVSADRALEKALEQDKGA</sequence>
<keyword evidence="2" id="KW-1185">Reference proteome</keyword>
<name>M2UT80_COCH5</name>
<organism evidence="1 2">
    <name type="scientific">Cochliobolus heterostrophus (strain C5 / ATCC 48332 / race O)</name>
    <name type="common">Southern corn leaf blight fungus</name>
    <name type="synonym">Bipolaris maydis</name>
    <dbReference type="NCBI Taxonomy" id="701091"/>
    <lineage>
        <taxon>Eukaryota</taxon>
        <taxon>Fungi</taxon>
        <taxon>Dikarya</taxon>
        <taxon>Ascomycota</taxon>
        <taxon>Pezizomycotina</taxon>
        <taxon>Dothideomycetes</taxon>
        <taxon>Pleosporomycetidae</taxon>
        <taxon>Pleosporales</taxon>
        <taxon>Pleosporineae</taxon>
        <taxon>Pleosporaceae</taxon>
        <taxon>Bipolaris</taxon>
    </lineage>
</organism>
<reference evidence="1 2" key="1">
    <citation type="journal article" date="2012" name="PLoS Pathog.">
        <title>Diverse lifestyles and strategies of plant pathogenesis encoded in the genomes of eighteen Dothideomycetes fungi.</title>
        <authorList>
            <person name="Ohm R.A."/>
            <person name="Feau N."/>
            <person name="Henrissat B."/>
            <person name="Schoch C.L."/>
            <person name="Horwitz B.A."/>
            <person name="Barry K.W."/>
            <person name="Condon B.J."/>
            <person name="Copeland A.C."/>
            <person name="Dhillon B."/>
            <person name="Glaser F."/>
            <person name="Hesse C.N."/>
            <person name="Kosti I."/>
            <person name="LaButti K."/>
            <person name="Lindquist E.A."/>
            <person name="Lucas S."/>
            <person name="Salamov A.A."/>
            <person name="Bradshaw R.E."/>
            <person name="Ciuffetti L."/>
            <person name="Hamelin R.C."/>
            <person name="Kema G.H.J."/>
            <person name="Lawrence C."/>
            <person name="Scott J.A."/>
            <person name="Spatafora J.W."/>
            <person name="Turgeon B.G."/>
            <person name="de Wit P.J.G.M."/>
            <person name="Zhong S."/>
            <person name="Goodwin S.B."/>
            <person name="Grigoriev I.V."/>
        </authorList>
    </citation>
    <scope>NUCLEOTIDE SEQUENCE [LARGE SCALE GENOMIC DNA]</scope>
    <source>
        <strain evidence="2">C5 / ATCC 48332 / race O</strain>
    </source>
</reference>
<dbReference type="InterPro" id="IPR015955">
    <property type="entry name" value="Lactate_DH/Glyco_Ohase_4_C"/>
</dbReference>
<dbReference type="EMBL" id="KB445577">
    <property type="protein sequence ID" value="EMD91092.1"/>
    <property type="molecule type" value="Genomic_DNA"/>
</dbReference>
<dbReference type="AlphaFoldDB" id="M2UT80"/>
<protein>
    <recommendedName>
        <fullName evidence="3">Lactate/malate dehydrogenase C-terminal domain-containing protein</fullName>
    </recommendedName>
</protein>
<proteinExistence type="predicted"/>
<accession>M2UT80</accession>
<evidence type="ECO:0000313" key="1">
    <source>
        <dbReference type="EMBL" id="EMD91092.1"/>
    </source>
</evidence>
<evidence type="ECO:0008006" key="3">
    <source>
        <dbReference type="Google" id="ProtNLM"/>
    </source>
</evidence>
<dbReference type="HOGENOM" id="CLU_2941563_0_0_1"/>
<dbReference type="SUPFAM" id="SSF56327">
    <property type="entry name" value="LDH C-terminal domain-like"/>
    <property type="match status" value="1"/>
</dbReference>